<proteinExistence type="predicted"/>
<gene>
    <name evidence="1" type="ORF">AVEN_63236_1</name>
</gene>
<evidence type="ECO:0000313" key="2">
    <source>
        <dbReference type="Proteomes" id="UP000499080"/>
    </source>
</evidence>
<reference evidence="1 2" key="1">
    <citation type="journal article" date="2019" name="Sci. Rep.">
        <title>Orb-weaving spider Araneus ventricosus genome elucidates the spidroin gene catalogue.</title>
        <authorList>
            <person name="Kono N."/>
            <person name="Nakamura H."/>
            <person name="Ohtoshi R."/>
            <person name="Moran D.A.P."/>
            <person name="Shinohara A."/>
            <person name="Yoshida Y."/>
            <person name="Fujiwara M."/>
            <person name="Mori M."/>
            <person name="Tomita M."/>
            <person name="Arakawa K."/>
        </authorList>
    </citation>
    <scope>NUCLEOTIDE SEQUENCE [LARGE SCALE GENOMIC DNA]</scope>
</reference>
<organism evidence="1 2">
    <name type="scientific">Araneus ventricosus</name>
    <name type="common">Orbweaver spider</name>
    <name type="synonym">Epeira ventricosa</name>
    <dbReference type="NCBI Taxonomy" id="182803"/>
    <lineage>
        <taxon>Eukaryota</taxon>
        <taxon>Metazoa</taxon>
        <taxon>Ecdysozoa</taxon>
        <taxon>Arthropoda</taxon>
        <taxon>Chelicerata</taxon>
        <taxon>Arachnida</taxon>
        <taxon>Araneae</taxon>
        <taxon>Araneomorphae</taxon>
        <taxon>Entelegynae</taxon>
        <taxon>Araneoidea</taxon>
        <taxon>Araneidae</taxon>
        <taxon>Araneus</taxon>
    </lineage>
</organism>
<accession>A0A4Y2B3P0</accession>
<dbReference type="EMBL" id="BGPR01000045">
    <property type="protein sequence ID" value="GBL85925.1"/>
    <property type="molecule type" value="Genomic_DNA"/>
</dbReference>
<sequence>MSQCVSEQQIINYVVAQSGLHSHQISSYCISFCVITSKAVYNPSDNGAGSLMYADTFGERVIRHNMQRGARSYAEDISNWTGVPEPSGSVPYNLGCCAGVKIYP</sequence>
<protein>
    <submittedName>
        <fullName evidence="1">Uncharacterized protein</fullName>
    </submittedName>
</protein>
<dbReference type="Proteomes" id="UP000499080">
    <property type="component" value="Unassembled WGS sequence"/>
</dbReference>
<dbReference type="AlphaFoldDB" id="A0A4Y2B3P0"/>
<keyword evidence="2" id="KW-1185">Reference proteome</keyword>
<evidence type="ECO:0000313" key="1">
    <source>
        <dbReference type="EMBL" id="GBL85925.1"/>
    </source>
</evidence>
<name>A0A4Y2B3P0_ARAVE</name>
<comment type="caution">
    <text evidence="1">The sequence shown here is derived from an EMBL/GenBank/DDBJ whole genome shotgun (WGS) entry which is preliminary data.</text>
</comment>